<keyword evidence="1" id="KW-0812">Transmembrane</keyword>
<accession>A0A124SG80</accession>
<organism evidence="2 3">
    <name type="scientific">Cynara cardunculus var. scolymus</name>
    <name type="common">Globe artichoke</name>
    <name type="synonym">Cynara scolymus</name>
    <dbReference type="NCBI Taxonomy" id="59895"/>
    <lineage>
        <taxon>Eukaryota</taxon>
        <taxon>Viridiplantae</taxon>
        <taxon>Streptophyta</taxon>
        <taxon>Embryophyta</taxon>
        <taxon>Tracheophyta</taxon>
        <taxon>Spermatophyta</taxon>
        <taxon>Magnoliopsida</taxon>
        <taxon>eudicotyledons</taxon>
        <taxon>Gunneridae</taxon>
        <taxon>Pentapetalae</taxon>
        <taxon>asterids</taxon>
        <taxon>campanulids</taxon>
        <taxon>Asterales</taxon>
        <taxon>Asteraceae</taxon>
        <taxon>Carduoideae</taxon>
        <taxon>Cardueae</taxon>
        <taxon>Carduinae</taxon>
        <taxon>Cynara</taxon>
    </lineage>
</organism>
<evidence type="ECO:0000256" key="1">
    <source>
        <dbReference type="SAM" id="Phobius"/>
    </source>
</evidence>
<dbReference type="Proteomes" id="UP000243975">
    <property type="component" value="Unassembled WGS sequence"/>
</dbReference>
<keyword evidence="1" id="KW-1133">Transmembrane helix</keyword>
<evidence type="ECO:0000313" key="3">
    <source>
        <dbReference type="Proteomes" id="UP000243975"/>
    </source>
</evidence>
<comment type="caution">
    <text evidence="2">The sequence shown here is derived from an EMBL/GenBank/DDBJ whole genome shotgun (WGS) entry which is preliminary data.</text>
</comment>
<evidence type="ECO:0000313" key="2">
    <source>
        <dbReference type="EMBL" id="KVI05566.1"/>
    </source>
</evidence>
<dbReference type="AlphaFoldDB" id="A0A124SG80"/>
<sequence>MKHQETYPPTHPSIIPPLHSLLQHHLSTPNPINTSKMSSKKRHYYHYYYPLIRALVFLLAFLSLFILLHNTSTTSSSQDPKFAEAVVHRGGVYGGRPSLHISKRRVPNGPDPIHNRFVIVLLKFVGHETDPFNESRKLRKTPGPSVEWSYKIRMYFQENYDQNETVLKTLIAKHPTFRSQALN</sequence>
<protein>
    <submittedName>
        <fullName evidence="2">Uncharacterized protein</fullName>
    </submittedName>
</protein>
<proteinExistence type="predicted"/>
<keyword evidence="3" id="KW-1185">Reference proteome</keyword>
<feature type="transmembrane region" description="Helical" evidence="1">
    <location>
        <begin position="47"/>
        <end position="68"/>
    </location>
</feature>
<dbReference type="EMBL" id="LEKV01001868">
    <property type="protein sequence ID" value="KVI05566.1"/>
    <property type="molecule type" value="Genomic_DNA"/>
</dbReference>
<gene>
    <name evidence="2" type="ORF">Ccrd_016072</name>
</gene>
<dbReference type="Gramene" id="KVI05566">
    <property type="protein sequence ID" value="KVI05566"/>
    <property type="gene ID" value="Ccrd_016072"/>
</dbReference>
<keyword evidence="1" id="KW-0472">Membrane</keyword>
<reference evidence="2 3" key="1">
    <citation type="journal article" date="2016" name="Sci. Rep.">
        <title>The genome sequence of the outbreeding globe artichoke constructed de novo incorporating a phase-aware low-pass sequencing strategy of F1 progeny.</title>
        <authorList>
            <person name="Scaglione D."/>
            <person name="Reyes-Chin-Wo S."/>
            <person name="Acquadro A."/>
            <person name="Froenicke L."/>
            <person name="Portis E."/>
            <person name="Beitel C."/>
            <person name="Tirone M."/>
            <person name="Mauro R."/>
            <person name="Lo Monaco A."/>
            <person name="Mauromicale G."/>
            <person name="Faccioli P."/>
            <person name="Cattivelli L."/>
            <person name="Rieseberg L."/>
            <person name="Michelmore R."/>
            <person name="Lanteri S."/>
        </authorList>
    </citation>
    <scope>NUCLEOTIDE SEQUENCE [LARGE SCALE GENOMIC DNA]</scope>
    <source>
        <strain evidence="2">2C</strain>
    </source>
</reference>
<dbReference type="STRING" id="59895.A0A124SG80"/>
<name>A0A124SG80_CYNCS</name>